<protein>
    <submittedName>
        <fullName evidence="2">Uncharacterized protein</fullName>
    </submittedName>
</protein>
<feature type="region of interest" description="Disordered" evidence="1">
    <location>
        <begin position="62"/>
        <end position="100"/>
    </location>
</feature>
<dbReference type="Proteomes" id="UP000314294">
    <property type="component" value="Unassembled WGS sequence"/>
</dbReference>
<keyword evidence="3" id="KW-1185">Reference proteome</keyword>
<feature type="compositionally biased region" description="Low complexity" evidence="1">
    <location>
        <begin position="65"/>
        <end position="100"/>
    </location>
</feature>
<evidence type="ECO:0000313" key="2">
    <source>
        <dbReference type="EMBL" id="TNN40172.1"/>
    </source>
</evidence>
<name>A0A4Z2FIR6_9TELE</name>
<dbReference type="EMBL" id="SRLO01001212">
    <property type="protein sequence ID" value="TNN40172.1"/>
    <property type="molecule type" value="Genomic_DNA"/>
</dbReference>
<reference evidence="2 3" key="1">
    <citation type="submission" date="2019-03" db="EMBL/GenBank/DDBJ databases">
        <title>First draft genome of Liparis tanakae, snailfish: a comprehensive survey of snailfish specific genes.</title>
        <authorList>
            <person name="Kim W."/>
            <person name="Song I."/>
            <person name="Jeong J.-H."/>
            <person name="Kim D."/>
            <person name="Kim S."/>
            <person name="Ryu S."/>
            <person name="Song J.Y."/>
            <person name="Lee S.K."/>
        </authorList>
    </citation>
    <scope>NUCLEOTIDE SEQUENCE [LARGE SCALE GENOMIC DNA]</scope>
    <source>
        <tissue evidence="2">Muscle</tissue>
    </source>
</reference>
<evidence type="ECO:0000313" key="3">
    <source>
        <dbReference type="Proteomes" id="UP000314294"/>
    </source>
</evidence>
<gene>
    <name evidence="2" type="ORF">EYF80_049656</name>
</gene>
<organism evidence="2 3">
    <name type="scientific">Liparis tanakae</name>
    <name type="common">Tanaka's snailfish</name>
    <dbReference type="NCBI Taxonomy" id="230148"/>
    <lineage>
        <taxon>Eukaryota</taxon>
        <taxon>Metazoa</taxon>
        <taxon>Chordata</taxon>
        <taxon>Craniata</taxon>
        <taxon>Vertebrata</taxon>
        <taxon>Euteleostomi</taxon>
        <taxon>Actinopterygii</taxon>
        <taxon>Neopterygii</taxon>
        <taxon>Teleostei</taxon>
        <taxon>Neoteleostei</taxon>
        <taxon>Acanthomorphata</taxon>
        <taxon>Eupercaria</taxon>
        <taxon>Perciformes</taxon>
        <taxon>Cottioidei</taxon>
        <taxon>Cottales</taxon>
        <taxon>Liparidae</taxon>
        <taxon>Liparis</taxon>
    </lineage>
</organism>
<evidence type="ECO:0000256" key="1">
    <source>
        <dbReference type="SAM" id="MobiDB-lite"/>
    </source>
</evidence>
<accession>A0A4Z2FIR6</accession>
<sequence>MPCGCRADAVRMPCGCRADAVRSTGSPTSIASPVVCLFSHKVGDHAAEKGEGRVVFTHSEEHTYSPSHRCCPSSSSSSSSRLGSRRASFPRRSPAFSRLD</sequence>
<dbReference type="AlphaFoldDB" id="A0A4Z2FIR6"/>
<comment type="caution">
    <text evidence="2">The sequence shown here is derived from an EMBL/GenBank/DDBJ whole genome shotgun (WGS) entry which is preliminary data.</text>
</comment>
<proteinExistence type="predicted"/>